<name>Q2FSU7_METHJ</name>
<dbReference type="InterPro" id="IPR005225">
    <property type="entry name" value="Small_GTP-bd"/>
</dbReference>
<proteinExistence type="predicted"/>
<dbReference type="InterPro" id="IPR011642">
    <property type="entry name" value="Gate_dom"/>
</dbReference>
<dbReference type="InterPro" id="IPR011640">
    <property type="entry name" value="Fe2_transport_prot_B_C"/>
</dbReference>
<dbReference type="InterPro" id="IPR006073">
    <property type="entry name" value="GTP-bd"/>
</dbReference>
<protein>
    <submittedName>
        <fullName evidence="3">Small GTP-binding protein domain</fullName>
    </submittedName>
</protein>
<dbReference type="PANTHER" id="PTHR43185">
    <property type="entry name" value="FERROUS IRON TRANSPORT PROTEIN B"/>
    <property type="match status" value="1"/>
</dbReference>
<evidence type="ECO:0000313" key="3">
    <source>
        <dbReference type="EMBL" id="ABD41862.1"/>
    </source>
</evidence>
<feature type="transmembrane region" description="Helical" evidence="1">
    <location>
        <begin position="550"/>
        <end position="569"/>
    </location>
</feature>
<feature type="transmembrane region" description="Helical" evidence="1">
    <location>
        <begin position="516"/>
        <end position="538"/>
    </location>
</feature>
<dbReference type="GO" id="GO:0005525">
    <property type="term" value="F:GTP binding"/>
    <property type="evidence" value="ECO:0007669"/>
    <property type="project" value="InterPro"/>
</dbReference>
<keyword evidence="4" id="KW-1185">Reference proteome</keyword>
<dbReference type="Pfam" id="PF02421">
    <property type="entry name" value="FeoB_N"/>
    <property type="match status" value="1"/>
</dbReference>
<feature type="domain" description="FeoB-type G" evidence="2">
    <location>
        <begin position="1"/>
        <end position="161"/>
    </location>
</feature>
<dbReference type="Gene3D" id="3.40.50.300">
    <property type="entry name" value="P-loop containing nucleotide triphosphate hydrolases"/>
    <property type="match status" value="1"/>
</dbReference>
<evidence type="ECO:0000259" key="2">
    <source>
        <dbReference type="PROSITE" id="PS51711"/>
    </source>
</evidence>
<dbReference type="NCBIfam" id="TIGR00231">
    <property type="entry name" value="small_GTP"/>
    <property type="match status" value="1"/>
</dbReference>
<dbReference type="InterPro" id="IPR027417">
    <property type="entry name" value="P-loop_NTPase"/>
</dbReference>
<organism evidence="3 4">
    <name type="scientific">Methanospirillum hungatei JF-1 (strain ATCC 27890 / DSM 864 / NBRC 100397 / JF-1)</name>
    <dbReference type="NCBI Taxonomy" id="323259"/>
    <lineage>
        <taxon>Archaea</taxon>
        <taxon>Methanobacteriati</taxon>
        <taxon>Methanobacteriota</taxon>
        <taxon>Stenosarchaea group</taxon>
        <taxon>Methanomicrobia</taxon>
        <taxon>Methanomicrobiales</taxon>
        <taxon>Methanospirillaceae</taxon>
        <taxon>Methanospirillum</taxon>
    </lineage>
</organism>
<feature type="transmembrane region" description="Helical" evidence="1">
    <location>
        <begin position="385"/>
        <end position="407"/>
    </location>
</feature>
<dbReference type="InterPro" id="IPR050860">
    <property type="entry name" value="FeoB_GTPase"/>
</dbReference>
<gene>
    <name evidence="3" type="ordered locus">Mhun_2157</name>
</gene>
<dbReference type="EnsemblBacteria" id="ABD41862">
    <property type="protein sequence ID" value="ABD41862"/>
    <property type="gene ID" value="Mhun_2157"/>
</dbReference>
<dbReference type="eggNOG" id="arCOG00359">
    <property type="taxonomic scope" value="Archaea"/>
</dbReference>
<reference evidence="4" key="1">
    <citation type="journal article" date="2016" name="Stand. Genomic Sci.">
        <title>Complete genome sequence of Methanospirillum hungatei type strain JF1.</title>
        <authorList>
            <person name="Gunsalus R.P."/>
            <person name="Cook L.E."/>
            <person name="Crable B."/>
            <person name="Rohlin L."/>
            <person name="McDonald E."/>
            <person name="Mouttaki H."/>
            <person name="Sieber J.R."/>
            <person name="Poweleit N."/>
            <person name="Zhou H."/>
            <person name="Lapidus A.L."/>
            <person name="Daligault H.E."/>
            <person name="Land M."/>
            <person name="Gilna P."/>
            <person name="Ivanova N."/>
            <person name="Kyrpides N."/>
            <person name="Culley D.E."/>
            <person name="McInerney M.J."/>
        </authorList>
    </citation>
    <scope>NUCLEOTIDE SEQUENCE [LARGE SCALE GENOMIC DNA]</scope>
    <source>
        <strain evidence="4">ATCC 27890 / DSM 864 / NBRC 100397 / JF-1</strain>
    </source>
</reference>
<keyword evidence="1" id="KW-0472">Membrane</keyword>
<dbReference type="STRING" id="323259.Mhun_2157"/>
<dbReference type="Proteomes" id="UP000001941">
    <property type="component" value="Chromosome"/>
</dbReference>
<dbReference type="Pfam" id="PF07670">
    <property type="entry name" value="Gate"/>
    <property type="match status" value="2"/>
</dbReference>
<dbReference type="RefSeq" id="WP_011449120.1">
    <property type="nucleotide sequence ID" value="NC_007796.1"/>
</dbReference>
<dbReference type="Pfam" id="PF07664">
    <property type="entry name" value="FeoB_C"/>
    <property type="match status" value="1"/>
</dbReference>
<dbReference type="InterPro" id="IPR030389">
    <property type="entry name" value="G_FEOB_dom"/>
</dbReference>
<dbReference type="KEGG" id="mhu:Mhun_2157"/>
<dbReference type="EMBL" id="CP000254">
    <property type="protein sequence ID" value="ABD41862.1"/>
    <property type="molecule type" value="Genomic_DNA"/>
</dbReference>
<evidence type="ECO:0000256" key="1">
    <source>
        <dbReference type="SAM" id="Phobius"/>
    </source>
</evidence>
<keyword evidence="1" id="KW-1133">Transmembrane helix</keyword>
<evidence type="ECO:0000313" key="4">
    <source>
        <dbReference type="Proteomes" id="UP000001941"/>
    </source>
</evidence>
<dbReference type="OrthoDB" id="85305at2157"/>
<feature type="transmembrane region" description="Helical" evidence="1">
    <location>
        <begin position="283"/>
        <end position="304"/>
    </location>
</feature>
<feature type="transmembrane region" description="Helical" evidence="1">
    <location>
        <begin position="324"/>
        <end position="346"/>
    </location>
</feature>
<dbReference type="GO" id="GO:0015093">
    <property type="term" value="F:ferrous iron transmembrane transporter activity"/>
    <property type="evidence" value="ECO:0007669"/>
    <property type="project" value="InterPro"/>
</dbReference>
<dbReference type="GO" id="GO:0005886">
    <property type="term" value="C:plasma membrane"/>
    <property type="evidence" value="ECO:0007669"/>
    <property type="project" value="TreeGrafter"/>
</dbReference>
<sequence>MKKIVLMGNPNVGKSVVFSRLTGTHVITSNFPGTTVDYSQGATCLGRERVFIIDAPGTYSLDPTNPAEEVSLRILNEADIVVNVLDATNLERNLILTLELLSRNVPLLVVLNLWDEAAHTGIEIDVSRLQELLGVPVIPTVAVTGEGIAELASYFSQDASVPEQKNYSDEEKWVMIGQITREVQTITHRHHTLRDLISDITIKPVTGIPVAILVILVSLWAVIFIGEACITYITDPLFELYLPIITQVSEFIGPGFIHQILIGELVDGGIDFEQSMGILTTGLYVPFGIVLPYVIVFYILAALLEDSGYLPRLATLTDTFFHRLGMHGYGIVPVFLGLGCNVPGILATRVLETRKQRFIAATLIAISIPCMAKTAMIFGTIGQFGFLYILLVIAVLVIVYITIGMVLSRFIHGECPEIFLEIPPYRTPRLNMVMKKTWMRLVAFIAEAVPYLFLGVLLINILYATGFLAWLGTALAPLIVGWLGLPKEASGALLTGFLRKDLAIGMLLPLDMTAQQMVVAVTTLTMYFPCAGAFAVLYRELGFSGMIKSVIVMATTAFFVGGIMRFILIGI</sequence>
<dbReference type="HOGENOM" id="CLU_013350_6_0_2"/>
<dbReference type="PANTHER" id="PTHR43185:SF1">
    <property type="entry name" value="FE(2+) TRANSPORTER FEOB"/>
    <property type="match status" value="1"/>
</dbReference>
<feature type="transmembrane region" description="Helical" evidence="1">
    <location>
        <begin position="438"/>
        <end position="461"/>
    </location>
</feature>
<dbReference type="PRINTS" id="PR00326">
    <property type="entry name" value="GTP1OBG"/>
</dbReference>
<dbReference type="SUPFAM" id="SSF52540">
    <property type="entry name" value="P-loop containing nucleoside triphosphate hydrolases"/>
    <property type="match status" value="1"/>
</dbReference>
<keyword evidence="1" id="KW-0812">Transmembrane</keyword>
<accession>Q2FSU7</accession>
<feature type="transmembrane region" description="Helical" evidence="1">
    <location>
        <begin position="210"/>
        <end position="234"/>
    </location>
</feature>
<dbReference type="PROSITE" id="PS51711">
    <property type="entry name" value="G_FEOB"/>
    <property type="match status" value="1"/>
</dbReference>
<dbReference type="InParanoid" id="Q2FSU7"/>
<feature type="transmembrane region" description="Helical" evidence="1">
    <location>
        <begin position="358"/>
        <end position="379"/>
    </location>
</feature>
<dbReference type="CDD" id="cd01879">
    <property type="entry name" value="FeoB"/>
    <property type="match status" value="1"/>
</dbReference>
<dbReference type="AlphaFoldDB" id="Q2FSU7"/>
<dbReference type="GeneID" id="3922630"/>